<dbReference type="EMBL" id="JAQIPB010000011">
    <property type="protein sequence ID" value="MDA7418693.1"/>
    <property type="molecule type" value="Genomic_DNA"/>
</dbReference>
<dbReference type="InterPro" id="IPR015168">
    <property type="entry name" value="SsuA/THI5"/>
</dbReference>
<protein>
    <submittedName>
        <fullName evidence="5">ABC transporter substrate-binding protein</fullName>
    </submittedName>
</protein>
<comment type="subcellular location">
    <subcellularLocation>
        <location evidence="1">Periplasm</location>
    </subcellularLocation>
</comment>
<evidence type="ECO:0000256" key="1">
    <source>
        <dbReference type="ARBA" id="ARBA00004418"/>
    </source>
</evidence>
<keyword evidence="6" id="KW-1185">Reference proteome</keyword>
<organism evidence="5 6">
    <name type="scientific">Xenophilus arseniciresistens</name>
    <dbReference type="NCBI Taxonomy" id="1283306"/>
    <lineage>
        <taxon>Bacteria</taxon>
        <taxon>Pseudomonadati</taxon>
        <taxon>Pseudomonadota</taxon>
        <taxon>Betaproteobacteria</taxon>
        <taxon>Burkholderiales</taxon>
        <taxon>Comamonadaceae</taxon>
        <taxon>Xenophilus</taxon>
    </lineage>
</organism>
<dbReference type="InterPro" id="IPR006311">
    <property type="entry name" value="TAT_signal"/>
</dbReference>
<dbReference type="Gene3D" id="3.40.190.10">
    <property type="entry name" value="Periplasmic binding protein-like II"/>
    <property type="match status" value="2"/>
</dbReference>
<reference evidence="5" key="1">
    <citation type="submission" date="2023-01" db="EMBL/GenBank/DDBJ databases">
        <title>Xenophilus mangrovi sp. nov., isolated from soil of Mangrove nature reserve.</title>
        <authorList>
            <person name="Xu S."/>
            <person name="Liu Z."/>
            <person name="Xu Y."/>
        </authorList>
    </citation>
    <scope>NUCLEOTIDE SEQUENCE</scope>
    <source>
        <strain evidence="5">YW8</strain>
    </source>
</reference>
<sequence>MCERNGGAFAALQSASSSNPGRRDFLKSLGGTGAAVVVLPTALAAAMGASGTQAAGNTRVRATHGAGLCNLGIFIAKERQLTRSDGVDLEFVVTPTNTDIVTLFGVGAVDVSMIPYSNLLSLYDAGAPVAVVAGGGVNGCLIVAKEGIASAADMRGKTLGTFQADTLEVLPYDWLKKAGLSFKDVQVRYFNTSPEMAQAFIGGAVDAICAVEPYASQCAAARKGARVLSDGTDLYGPQYADCVLAVRTPLLQKQPAVVRAVIKALLTAQSQIESTPAAALSQTVGSYYKTTLEAATAAARRQPVMVDQRNQAPFILARAQSMKEMGYIKKVPGAGIFDWKPLEDVIAANKTMFDTLKLKSA</sequence>
<accession>A0AAE3NCI3</accession>
<comment type="similarity">
    <text evidence="2">Belongs to the bacterial solute-binding protein SsuA/TauA family.</text>
</comment>
<proteinExistence type="inferred from homology"/>
<dbReference type="PANTHER" id="PTHR30024">
    <property type="entry name" value="ALIPHATIC SULFONATES-BINDING PROTEIN-RELATED"/>
    <property type="match status" value="1"/>
</dbReference>
<comment type="caution">
    <text evidence="5">The sequence shown here is derived from an EMBL/GenBank/DDBJ whole genome shotgun (WGS) entry which is preliminary data.</text>
</comment>
<name>A0AAE3NCI3_9BURK</name>
<keyword evidence="3" id="KW-0732">Signal</keyword>
<dbReference type="SUPFAM" id="SSF53850">
    <property type="entry name" value="Periplasmic binding protein-like II"/>
    <property type="match status" value="1"/>
</dbReference>
<feature type="domain" description="SsuA/THI5-like" evidence="4">
    <location>
        <begin position="72"/>
        <end position="278"/>
    </location>
</feature>
<evidence type="ECO:0000256" key="3">
    <source>
        <dbReference type="ARBA" id="ARBA00022729"/>
    </source>
</evidence>
<evidence type="ECO:0000313" key="6">
    <source>
        <dbReference type="Proteomes" id="UP001212602"/>
    </source>
</evidence>
<dbReference type="AlphaFoldDB" id="A0AAE3NCI3"/>
<dbReference type="PANTHER" id="PTHR30024:SF47">
    <property type="entry name" value="TAURINE-BINDING PERIPLASMIC PROTEIN"/>
    <property type="match status" value="1"/>
</dbReference>
<gene>
    <name evidence="5" type="ORF">PGB34_20160</name>
</gene>
<dbReference type="Pfam" id="PF09084">
    <property type="entry name" value="NMT1"/>
    <property type="match status" value="1"/>
</dbReference>
<dbReference type="PROSITE" id="PS51318">
    <property type="entry name" value="TAT"/>
    <property type="match status" value="1"/>
</dbReference>
<evidence type="ECO:0000259" key="4">
    <source>
        <dbReference type="Pfam" id="PF09084"/>
    </source>
</evidence>
<dbReference type="Proteomes" id="UP001212602">
    <property type="component" value="Unassembled WGS sequence"/>
</dbReference>
<evidence type="ECO:0000256" key="2">
    <source>
        <dbReference type="ARBA" id="ARBA00010742"/>
    </source>
</evidence>
<dbReference type="GO" id="GO:0042597">
    <property type="term" value="C:periplasmic space"/>
    <property type="evidence" value="ECO:0007669"/>
    <property type="project" value="UniProtKB-SubCell"/>
</dbReference>
<evidence type="ECO:0000313" key="5">
    <source>
        <dbReference type="EMBL" id="MDA7418693.1"/>
    </source>
</evidence>
<dbReference type="RefSeq" id="WP_271429905.1">
    <property type="nucleotide sequence ID" value="NZ_JAQIPB010000011.1"/>
</dbReference>